<keyword evidence="5" id="KW-1185">Reference proteome</keyword>
<comment type="caution">
    <text evidence="4">The sequence shown here is derived from an EMBL/GenBank/DDBJ whole genome shotgun (WGS) entry which is preliminary data.</text>
</comment>
<dbReference type="CDD" id="cd04301">
    <property type="entry name" value="NAT_SF"/>
    <property type="match status" value="1"/>
</dbReference>
<evidence type="ECO:0000256" key="1">
    <source>
        <dbReference type="ARBA" id="ARBA00022679"/>
    </source>
</evidence>
<evidence type="ECO:0000259" key="3">
    <source>
        <dbReference type="PROSITE" id="PS51186"/>
    </source>
</evidence>
<dbReference type="EMBL" id="JBEPMB010000002">
    <property type="protein sequence ID" value="MET3613461.1"/>
    <property type="molecule type" value="Genomic_DNA"/>
</dbReference>
<keyword evidence="2" id="KW-0012">Acyltransferase</keyword>
<dbReference type="InterPro" id="IPR016181">
    <property type="entry name" value="Acyl_CoA_acyltransferase"/>
</dbReference>
<dbReference type="RefSeq" id="WP_354555999.1">
    <property type="nucleotide sequence ID" value="NZ_JBEPMB010000002.1"/>
</dbReference>
<reference evidence="4 5" key="1">
    <citation type="submission" date="2024-06" db="EMBL/GenBank/DDBJ databases">
        <title>Genomic Encyclopedia of Type Strains, Phase IV (KMG-IV): sequencing the most valuable type-strain genomes for metagenomic binning, comparative biology and taxonomic classification.</title>
        <authorList>
            <person name="Goeker M."/>
        </authorList>
    </citation>
    <scope>NUCLEOTIDE SEQUENCE [LARGE SCALE GENOMIC DNA]</scope>
    <source>
        <strain evidence="4 5">DSM 29780</strain>
    </source>
</reference>
<evidence type="ECO:0000313" key="4">
    <source>
        <dbReference type="EMBL" id="MET3613461.1"/>
    </source>
</evidence>
<dbReference type="SUPFAM" id="SSF55729">
    <property type="entry name" value="Acyl-CoA N-acyltransferases (Nat)"/>
    <property type="match status" value="1"/>
</dbReference>
<keyword evidence="1" id="KW-0808">Transferase</keyword>
<gene>
    <name evidence="4" type="ORF">ABID16_001790</name>
</gene>
<accession>A0ABV2IY96</accession>
<protein>
    <submittedName>
        <fullName evidence="4">RimJ/RimL family protein N-acetyltransferase</fullName>
    </submittedName>
</protein>
<name>A0ABV2IY96_9HYPH</name>
<evidence type="ECO:0000256" key="2">
    <source>
        <dbReference type="ARBA" id="ARBA00023315"/>
    </source>
</evidence>
<dbReference type="InterPro" id="IPR050832">
    <property type="entry name" value="Bact_Acetyltransf"/>
</dbReference>
<dbReference type="Gene3D" id="3.40.630.30">
    <property type="match status" value="1"/>
</dbReference>
<dbReference type="Pfam" id="PF00583">
    <property type="entry name" value="Acetyltransf_1"/>
    <property type="match status" value="1"/>
</dbReference>
<dbReference type="PROSITE" id="PS51186">
    <property type="entry name" value="GNAT"/>
    <property type="match status" value="1"/>
</dbReference>
<sequence length="165" mass="18736">MTGGIIIKRAAASDWMAFKQIRLEALKTEGENFGSAYEEEINLTEEGWRHRLEIPVFLAFRGEEPVGVVGLLRERGVKVNHRALVIMVYLRKDVRGTGLAKRLLDTVVEQASQDGVRQLELHVRAENAAAIRLYEREGFVEIGRIPAATIFDGREVDEFLMCRRL</sequence>
<evidence type="ECO:0000313" key="5">
    <source>
        <dbReference type="Proteomes" id="UP001549047"/>
    </source>
</evidence>
<proteinExistence type="predicted"/>
<dbReference type="PANTHER" id="PTHR43877">
    <property type="entry name" value="AMINOALKYLPHOSPHONATE N-ACETYLTRANSFERASE-RELATED-RELATED"/>
    <property type="match status" value="1"/>
</dbReference>
<dbReference type="Proteomes" id="UP001549047">
    <property type="component" value="Unassembled WGS sequence"/>
</dbReference>
<dbReference type="InterPro" id="IPR000182">
    <property type="entry name" value="GNAT_dom"/>
</dbReference>
<dbReference type="PANTHER" id="PTHR43877:SF2">
    <property type="entry name" value="AMINOALKYLPHOSPHONATE N-ACETYLTRANSFERASE-RELATED"/>
    <property type="match status" value="1"/>
</dbReference>
<organism evidence="4 5">
    <name type="scientific">Rhizobium aquaticum</name>
    <dbReference type="NCBI Taxonomy" id="1549636"/>
    <lineage>
        <taxon>Bacteria</taxon>
        <taxon>Pseudomonadati</taxon>
        <taxon>Pseudomonadota</taxon>
        <taxon>Alphaproteobacteria</taxon>
        <taxon>Hyphomicrobiales</taxon>
        <taxon>Rhizobiaceae</taxon>
        <taxon>Rhizobium/Agrobacterium group</taxon>
        <taxon>Rhizobium</taxon>
    </lineage>
</organism>
<feature type="domain" description="N-acetyltransferase" evidence="3">
    <location>
        <begin position="5"/>
        <end position="165"/>
    </location>
</feature>